<evidence type="ECO:0000256" key="2">
    <source>
        <dbReference type="ARBA" id="ARBA00012513"/>
    </source>
</evidence>
<sequence>MTSFFGLAGVCMIRRGSEPVSNHRETKQQNEAREKIERTFNLESPQNVDMPERWVEAMRAAGVTKQEFQRDPKSALDAIRFALREKKAKSKSKAKLKNRSASLPPTKRTVNNLMSRAAAINKDVTDPRKCFKDFHRLGKGGFGRVFSAIDNRKDSDRYGQRVALKYCELEYAEDIKKEIALHALCSQHPNVVTYYESFMNKRYCILCLEFVNGCTLTALCNPKRPVFAEPDIAYVTRSILCALDFIHGHHRIHRDCKADNILVDSNGNVKLADFGLATALTRTTMKRNSVVGTPYWMAPELVICDSYDCAVDIWSLGIICIEMAQGEPPLLQKTATRALFLIASNPAPSLKDKDIWSADFRNILASMLDKNPDTRATASQLRDHPFFLNAIPQEQFGSLVRSVLRSNETKK</sequence>
<dbReference type="EC" id="2.7.11.1" evidence="2"/>
<gene>
    <name evidence="12" type="ORF">ALAG00032_LOCUS3736</name>
</gene>
<dbReference type="Gene3D" id="1.10.510.10">
    <property type="entry name" value="Transferase(Phosphotransferase) domain 1"/>
    <property type="match status" value="1"/>
</dbReference>
<dbReference type="GO" id="GO:0005737">
    <property type="term" value="C:cytoplasm"/>
    <property type="evidence" value="ECO:0007669"/>
    <property type="project" value="TreeGrafter"/>
</dbReference>
<evidence type="ECO:0000313" key="12">
    <source>
        <dbReference type="EMBL" id="CAE0362995.1"/>
    </source>
</evidence>
<evidence type="ECO:0000259" key="11">
    <source>
        <dbReference type="PROSITE" id="PS50011"/>
    </source>
</evidence>
<evidence type="ECO:0000256" key="10">
    <source>
        <dbReference type="PROSITE-ProRule" id="PRU10141"/>
    </source>
</evidence>
<evidence type="ECO:0000256" key="9">
    <source>
        <dbReference type="ARBA" id="ARBA00048679"/>
    </source>
</evidence>
<dbReference type="InterPro" id="IPR011009">
    <property type="entry name" value="Kinase-like_dom_sf"/>
</dbReference>
<dbReference type="InterPro" id="IPR000719">
    <property type="entry name" value="Prot_kinase_dom"/>
</dbReference>
<dbReference type="InterPro" id="IPR017441">
    <property type="entry name" value="Protein_kinase_ATP_BS"/>
</dbReference>
<evidence type="ECO:0000256" key="4">
    <source>
        <dbReference type="ARBA" id="ARBA00022679"/>
    </source>
</evidence>
<evidence type="ECO:0000256" key="3">
    <source>
        <dbReference type="ARBA" id="ARBA00022527"/>
    </source>
</evidence>
<accession>A0A7S3JRY8</accession>
<dbReference type="GO" id="GO:0004674">
    <property type="term" value="F:protein serine/threonine kinase activity"/>
    <property type="evidence" value="ECO:0007669"/>
    <property type="project" value="UniProtKB-KW"/>
</dbReference>
<reference evidence="12" key="1">
    <citation type="submission" date="2021-01" db="EMBL/GenBank/DDBJ databases">
        <authorList>
            <person name="Corre E."/>
            <person name="Pelletier E."/>
            <person name="Niang G."/>
            <person name="Scheremetjew M."/>
            <person name="Finn R."/>
            <person name="Kale V."/>
            <person name="Holt S."/>
            <person name="Cochrane G."/>
            <person name="Meng A."/>
            <person name="Brown T."/>
            <person name="Cohen L."/>
        </authorList>
    </citation>
    <scope>NUCLEOTIDE SEQUENCE</scope>
    <source>
        <strain evidence="12">CCMP1510</strain>
    </source>
</reference>
<evidence type="ECO:0000256" key="7">
    <source>
        <dbReference type="ARBA" id="ARBA00022840"/>
    </source>
</evidence>
<feature type="domain" description="Protein kinase" evidence="11">
    <location>
        <begin position="131"/>
        <end position="387"/>
    </location>
</feature>
<dbReference type="EMBL" id="HBIJ01005292">
    <property type="protein sequence ID" value="CAE0362995.1"/>
    <property type="molecule type" value="Transcribed_RNA"/>
</dbReference>
<dbReference type="GO" id="GO:0005524">
    <property type="term" value="F:ATP binding"/>
    <property type="evidence" value="ECO:0007669"/>
    <property type="project" value="UniProtKB-UniRule"/>
</dbReference>
<dbReference type="InterPro" id="IPR050629">
    <property type="entry name" value="STE20/SPS1-PAK"/>
</dbReference>
<name>A0A7S3JRY8_9STRA</name>
<evidence type="ECO:0000256" key="8">
    <source>
        <dbReference type="ARBA" id="ARBA00047899"/>
    </source>
</evidence>
<dbReference type="SUPFAM" id="SSF56112">
    <property type="entry name" value="Protein kinase-like (PK-like)"/>
    <property type="match status" value="1"/>
</dbReference>
<comment type="similarity">
    <text evidence="1">Belongs to the protein kinase superfamily. STE Ser/Thr protein kinase family. STE20 subfamily.</text>
</comment>
<keyword evidence="7 10" id="KW-0067">ATP-binding</keyword>
<comment type="catalytic activity">
    <reaction evidence="9">
        <text>L-seryl-[protein] + ATP = O-phospho-L-seryl-[protein] + ADP + H(+)</text>
        <dbReference type="Rhea" id="RHEA:17989"/>
        <dbReference type="Rhea" id="RHEA-COMP:9863"/>
        <dbReference type="Rhea" id="RHEA-COMP:11604"/>
        <dbReference type="ChEBI" id="CHEBI:15378"/>
        <dbReference type="ChEBI" id="CHEBI:29999"/>
        <dbReference type="ChEBI" id="CHEBI:30616"/>
        <dbReference type="ChEBI" id="CHEBI:83421"/>
        <dbReference type="ChEBI" id="CHEBI:456216"/>
        <dbReference type="EC" id="2.7.11.1"/>
    </reaction>
</comment>
<keyword evidence="4" id="KW-0808">Transferase</keyword>
<keyword evidence="6" id="KW-0418">Kinase</keyword>
<keyword evidence="5 10" id="KW-0547">Nucleotide-binding</keyword>
<evidence type="ECO:0000256" key="5">
    <source>
        <dbReference type="ARBA" id="ARBA00022741"/>
    </source>
</evidence>
<dbReference type="AlphaFoldDB" id="A0A7S3JRY8"/>
<comment type="catalytic activity">
    <reaction evidence="8">
        <text>L-threonyl-[protein] + ATP = O-phospho-L-threonyl-[protein] + ADP + H(+)</text>
        <dbReference type="Rhea" id="RHEA:46608"/>
        <dbReference type="Rhea" id="RHEA-COMP:11060"/>
        <dbReference type="Rhea" id="RHEA-COMP:11605"/>
        <dbReference type="ChEBI" id="CHEBI:15378"/>
        <dbReference type="ChEBI" id="CHEBI:30013"/>
        <dbReference type="ChEBI" id="CHEBI:30616"/>
        <dbReference type="ChEBI" id="CHEBI:61977"/>
        <dbReference type="ChEBI" id="CHEBI:456216"/>
        <dbReference type="EC" id="2.7.11.1"/>
    </reaction>
</comment>
<feature type="binding site" evidence="10">
    <location>
        <position position="165"/>
    </location>
    <ligand>
        <name>ATP</name>
        <dbReference type="ChEBI" id="CHEBI:30616"/>
    </ligand>
</feature>
<dbReference type="Pfam" id="PF00069">
    <property type="entry name" value="Pkinase"/>
    <property type="match status" value="1"/>
</dbReference>
<dbReference type="PANTHER" id="PTHR48012">
    <property type="entry name" value="STERILE20-LIKE KINASE, ISOFORM B-RELATED"/>
    <property type="match status" value="1"/>
</dbReference>
<evidence type="ECO:0000256" key="1">
    <source>
        <dbReference type="ARBA" id="ARBA00008874"/>
    </source>
</evidence>
<evidence type="ECO:0000256" key="6">
    <source>
        <dbReference type="ARBA" id="ARBA00022777"/>
    </source>
</evidence>
<protein>
    <recommendedName>
        <fullName evidence="2">non-specific serine/threonine protein kinase</fullName>
        <ecNumber evidence="2">2.7.11.1</ecNumber>
    </recommendedName>
</protein>
<dbReference type="PROSITE" id="PS50011">
    <property type="entry name" value="PROTEIN_KINASE_DOM"/>
    <property type="match status" value="1"/>
</dbReference>
<proteinExistence type="inferred from homology"/>
<organism evidence="12">
    <name type="scientific">Aureoumbra lagunensis</name>
    <dbReference type="NCBI Taxonomy" id="44058"/>
    <lineage>
        <taxon>Eukaryota</taxon>
        <taxon>Sar</taxon>
        <taxon>Stramenopiles</taxon>
        <taxon>Ochrophyta</taxon>
        <taxon>Pelagophyceae</taxon>
        <taxon>Pelagomonadales</taxon>
        <taxon>Aureoumbra</taxon>
    </lineage>
</organism>
<dbReference type="PROSITE" id="PS00107">
    <property type="entry name" value="PROTEIN_KINASE_ATP"/>
    <property type="match status" value="1"/>
</dbReference>
<dbReference type="PANTHER" id="PTHR48012:SF10">
    <property type="entry name" value="FI20177P1"/>
    <property type="match status" value="1"/>
</dbReference>
<keyword evidence="3" id="KW-0723">Serine/threonine-protein kinase</keyword>